<reference evidence="8 9" key="1">
    <citation type="submission" date="2014-02" db="EMBL/GenBank/DDBJ databases">
        <authorList>
            <person name="Young C.-C."/>
            <person name="Hameed A."/>
            <person name="Huang H.-C."/>
            <person name="Shahina M."/>
        </authorList>
    </citation>
    <scope>NUCLEOTIDE SEQUENCE [LARGE SCALE GENOMIC DNA]</scope>
    <source>
        <strain evidence="8 9">CC-SAMT-1</strain>
    </source>
</reference>
<dbReference type="SUPFAM" id="SSF48452">
    <property type="entry name" value="TPR-like"/>
    <property type="match status" value="1"/>
</dbReference>
<evidence type="ECO:0000256" key="5">
    <source>
        <dbReference type="SAM" id="MobiDB-lite"/>
    </source>
</evidence>
<feature type="transmembrane region" description="Helical" evidence="6">
    <location>
        <begin position="195"/>
        <end position="214"/>
    </location>
</feature>
<evidence type="ECO:0000259" key="7">
    <source>
        <dbReference type="Pfam" id="PF04932"/>
    </source>
</evidence>
<feature type="transmembrane region" description="Helical" evidence="6">
    <location>
        <begin position="315"/>
        <end position="332"/>
    </location>
</feature>
<name>A0A0C5WPJ4_9FLAO</name>
<proteinExistence type="predicted"/>
<keyword evidence="3 6" id="KW-1133">Transmembrane helix</keyword>
<dbReference type="InterPro" id="IPR011990">
    <property type="entry name" value="TPR-like_helical_dom_sf"/>
</dbReference>
<dbReference type="InterPro" id="IPR051533">
    <property type="entry name" value="WaaL-like"/>
</dbReference>
<dbReference type="KEGG" id="sze:AW14_06810"/>
<feature type="transmembrane region" description="Helical" evidence="6">
    <location>
        <begin position="119"/>
        <end position="136"/>
    </location>
</feature>
<feature type="transmembrane region" description="Helical" evidence="6">
    <location>
        <begin position="366"/>
        <end position="385"/>
    </location>
</feature>
<dbReference type="Proteomes" id="UP000032229">
    <property type="component" value="Chromosome"/>
</dbReference>
<sequence>MRILSLIKDRLINIKLKDLIILVFLGSVFLSSENFVNKENTVKFYFTVFSFLFITLYLVFLKNEKIKIVLKEITSFSILKGFYVVGVLQSLYAICQYLGWFTTNNHFFPITGSFDNPAGFSAVLSMLLPIGVIWCLKSKKLERYLLTLSLGLMCFSIVASGSRAGVLAVIVSTIFVFISEFQLISKIKNSKKTKAFVTVFIVLLVIVLIGLYKLKLNSANGRLLIWKVSTEMIKDKPLIGFGYNGFKAHYMDYQAKYFKQNPKSQYSQLADNVSHPFNEFIKIIVNYGALGLLTTFVVIFFFFKRILRLDPFKRNLFLGILVSFFVFSFFSYPLHYTPVWFLLIYSTLIVVLGKTPKKVFSKKTKAIIGAICFAGIVFFSFSMYLELKWKKIATKSLQGQTEQMQPEYKHMYPYLKYNVLFLYNYGAELNYIEQYNESITLLDECKQQFNDYDVQMLLADNYYNIGNTKMAIKTYEYAEQMIPCRFLPLYKQFEIYQKEKKTLKAKEIAEKIIKKEVKVKSSAVELMITEAQNYLSLEKPESSETSEYKGRVYGNEK</sequence>
<feature type="transmembrane region" description="Helical" evidence="6">
    <location>
        <begin position="165"/>
        <end position="183"/>
    </location>
</feature>
<organism evidence="8 9">
    <name type="scientific">Siansivirga zeaxanthinifaciens CC-SAMT-1</name>
    <dbReference type="NCBI Taxonomy" id="1454006"/>
    <lineage>
        <taxon>Bacteria</taxon>
        <taxon>Pseudomonadati</taxon>
        <taxon>Bacteroidota</taxon>
        <taxon>Flavobacteriia</taxon>
        <taxon>Flavobacteriales</taxon>
        <taxon>Flavobacteriaceae</taxon>
        <taxon>Siansivirga</taxon>
    </lineage>
</organism>
<dbReference type="GO" id="GO:0016020">
    <property type="term" value="C:membrane"/>
    <property type="evidence" value="ECO:0007669"/>
    <property type="project" value="UniProtKB-SubCell"/>
</dbReference>
<gene>
    <name evidence="8" type="ORF">AW14_06810</name>
</gene>
<evidence type="ECO:0000313" key="8">
    <source>
        <dbReference type="EMBL" id="AJR04835.1"/>
    </source>
</evidence>
<evidence type="ECO:0000256" key="4">
    <source>
        <dbReference type="ARBA" id="ARBA00023136"/>
    </source>
</evidence>
<comment type="subcellular location">
    <subcellularLocation>
        <location evidence="1">Membrane</location>
        <topology evidence="1">Multi-pass membrane protein</topology>
    </subcellularLocation>
</comment>
<keyword evidence="4 6" id="KW-0472">Membrane</keyword>
<evidence type="ECO:0000256" key="6">
    <source>
        <dbReference type="SAM" id="Phobius"/>
    </source>
</evidence>
<dbReference type="PANTHER" id="PTHR37422">
    <property type="entry name" value="TEICHURONIC ACID BIOSYNTHESIS PROTEIN TUAE"/>
    <property type="match status" value="1"/>
</dbReference>
<evidence type="ECO:0000256" key="1">
    <source>
        <dbReference type="ARBA" id="ARBA00004141"/>
    </source>
</evidence>
<dbReference type="PANTHER" id="PTHR37422:SF13">
    <property type="entry name" value="LIPOPOLYSACCHARIDE BIOSYNTHESIS PROTEIN PA4999-RELATED"/>
    <property type="match status" value="1"/>
</dbReference>
<dbReference type="Pfam" id="PF04932">
    <property type="entry name" value="Wzy_C"/>
    <property type="match status" value="1"/>
</dbReference>
<keyword evidence="9" id="KW-1185">Reference proteome</keyword>
<evidence type="ECO:0000313" key="9">
    <source>
        <dbReference type="Proteomes" id="UP000032229"/>
    </source>
</evidence>
<accession>A0A0C5WPJ4</accession>
<feature type="transmembrane region" description="Helical" evidence="6">
    <location>
        <begin position="284"/>
        <end position="303"/>
    </location>
</feature>
<dbReference type="EMBL" id="CP007202">
    <property type="protein sequence ID" value="AJR04835.1"/>
    <property type="molecule type" value="Genomic_DNA"/>
</dbReference>
<dbReference type="AlphaFoldDB" id="A0A0C5WPJ4"/>
<dbReference type="Gene3D" id="1.25.40.10">
    <property type="entry name" value="Tetratricopeptide repeat domain"/>
    <property type="match status" value="1"/>
</dbReference>
<evidence type="ECO:0000256" key="3">
    <source>
        <dbReference type="ARBA" id="ARBA00022989"/>
    </source>
</evidence>
<protein>
    <recommendedName>
        <fullName evidence="7">O-antigen ligase-related domain-containing protein</fullName>
    </recommendedName>
</protein>
<feature type="domain" description="O-antigen ligase-related" evidence="7">
    <location>
        <begin position="149"/>
        <end position="294"/>
    </location>
</feature>
<dbReference type="HOGENOM" id="CLU_030792_1_0_10"/>
<evidence type="ECO:0000256" key="2">
    <source>
        <dbReference type="ARBA" id="ARBA00022692"/>
    </source>
</evidence>
<feature type="transmembrane region" description="Helical" evidence="6">
    <location>
        <begin position="12"/>
        <end position="30"/>
    </location>
</feature>
<feature type="transmembrane region" description="Helical" evidence="6">
    <location>
        <begin position="42"/>
        <end position="60"/>
    </location>
</feature>
<dbReference type="RefSeq" id="WP_044638095.1">
    <property type="nucleotide sequence ID" value="NZ_CP007202.1"/>
</dbReference>
<dbReference type="STRING" id="1454006.AW14_06810"/>
<dbReference type="PATRIC" id="fig|1454006.5.peg.1336"/>
<feature type="region of interest" description="Disordered" evidence="5">
    <location>
        <begin position="538"/>
        <end position="557"/>
    </location>
</feature>
<feature type="transmembrane region" description="Helical" evidence="6">
    <location>
        <begin position="143"/>
        <end position="159"/>
    </location>
</feature>
<feature type="transmembrane region" description="Helical" evidence="6">
    <location>
        <begin position="81"/>
        <end position="99"/>
    </location>
</feature>
<dbReference type="InterPro" id="IPR007016">
    <property type="entry name" value="O-antigen_ligase-rel_domated"/>
</dbReference>
<keyword evidence="2 6" id="KW-0812">Transmembrane</keyword>
<feature type="transmembrane region" description="Helical" evidence="6">
    <location>
        <begin position="338"/>
        <end position="354"/>
    </location>
</feature>